<gene>
    <name evidence="2" type="ORF">O0554_14490</name>
</gene>
<keyword evidence="1" id="KW-0812">Transmembrane</keyword>
<comment type="caution">
    <text evidence="2">The sequence shown here is derived from an EMBL/GenBank/DDBJ whole genome shotgun (WGS) entry which is preliminary data.</text>
</comment>
<evidence type="ECO:0000256" key="1">
    <source>
        <dbReference type="SAM" id="Phobius"/>
    </source>
</evidence>
<sequence>MTPYLSYLYLLGTAILLFISFISVLFIVTKRIRVKPKYLSQTLWKRWRDTLEKETDGEWDKLLQKAGYLLGLGKSEWIAIQFFGGLAIFLMLLMVKMIFFSTALSLFWILVIPTITYFIPYVLLKWWASYREDILSQDIARFTNRYIALLENNVPTYSAMVKAARPTKHLKRYLPSLSEWNRDRVVALEQFKRDLGVEDAIILVSNMRTLEQMPAILLSQTMHRLEMTVDNRRMFRQRKKIKSLGMAYSLIVYPAFYIGLIVAMFPWYKFLHEILNKYLV</sequence>
<organism evidence="2 3">
    <name type="scientific">Brevibacillus laterosporus</name>
    <name type="common">Bacillus laterosporus</name>
    <dbReference type="NCBI Taxonomy" id="1465"/>
    <lineage>
        <taxon>Bacteria</taxon>
        <taxon>Bacillati</taxon>
        <taxon>Bacillota</taxon>
        <taxon>Bacilli</taxon>
        <taxon>Bacillales</taxon>
        <taxon>Paenibacillaceae</taxon>
        <taxon>Brevibacillus</taxon>
    </lineage>
</organism>
<name>A0AAP3DHK7_BRELA</name>
<proteinExistence type="predicted"/>
<accession>A0AAP3DHK7</accession>
<dbReference type="RefSeq" id="WP_258433919.1">
    <property type="nucleotide sequence ID" value="NZ_JANSGW010000018.1"/>
</dbReference>
<keyword evidence="1" id="KW-0472">Membrane</keyword>
<feature type="transmembrane region" description="Helical" evidence="1">
    <location>
        <begin position="6"/>
        <end position="28"/>
    </location>
</feature>
<keyword evidence="1" id="KW-1133">Transmembrane helix</keyword>
<dbReference type="AlphaFoldDB" id="A0AAP3DHK7"/>
<evidence type="ECO:0000313" key="3">
    <source>
        <dbReference type="Proteomes" id="UP001077662"/>
    </source>
</evidence>
<feature type="transmembrane region" description="Helical" evidence="1">
    <location>
        <begin position="105"/>
        <end position="124"/>
    </location>
</feature>
<feature type="transmembrane region" description="Helical" evidence="1">
    <location>
        <begin position="243"/>
        <end position="268"/>
    </location>
</feature>
<dbReference type="Proteomes" id="UP001077662">
    <property type="component" value="Unassembled WGS sequence"/>
</dbReference>
<dbReference type="EMBL" id="JAPTNE010000018">
    <property type="protein sequence ID" value="MCZ0808102.1"/>
    <property type="molecule type" value="Genomic_DNA"/>
</dbReference>
<feature type="transmembrane region" description="Helical" evidence="1">
    <location>
        <begin position="77"/>
        <end position="99"/>
    </location>
</feature>
<protein>
    <submittedName>
        <fullName evidence="2">Uncharacterized protein</fullName>
    </submittedName>
</protein>
<evidence type="ECO:0000313" key="2">
    <source>
        <dbReference type="EMBL" id="MCZ0808102.1"/>
    </source>
</evidence>
<reference evidence="2" key="1">
    <citation type="submission" date="2022-09" db="EMBL/GenBank/DDBJ databases">
        <title>Genome analysis and characterization of larvicidal activity of Brevibacillus strains.</title>
        <authorList>
            <person name="Patrusheva E.V."/>
            <person name="Izotova A.O."/>
            <person name="Toshchakov S.V."/>
            <person name="Sineoky S.P."/>
        </authorList>
    </citation>
    <scope>NUCLEOTIDE SEQUENCE</scope>
    <source>
        <strain evidence="2">VKPM_B-13247</strain>
    </source>
</reference>